<name>A0A9Q1RMM5_9SOLA</name>
<sequence length="210" mass="23767">MFDTTSDVNRVTQALPLDESAHVFEDLVVSDLDTIYECVQPSLEACDDQTHTQVILSPLPADLNDGTLKEVSGIYICNVFAGMPDRETNMEVADSVKNDLVKPEPQVFDKMFHTISTVKCDSSNLFKFDEILLTIPCMLSTCIPARGIFVYLSEIDHAKLPLSSYRLPPDQFGLDFPFDPGLALQDIIHLWLWMISRRSFRYQLVILIPH</sequence>
<reference evidence="2" key="1">
    <citation type="journal article" date="2023" name="Proc. Natl. Acad. Sci. U.S.A.">
        <title>Genomic and structural basis for evolution of tropane alkaloid biosynthesis.</title>
        <authorList>
            <person name="Wanga Y.-J."/>
            <person name="Taina T."/>
            <person name="Yua J.-Y."/>
            <person name="Lia J."/>
            <person name="Xua B."/>
            <person name="Chenc J."/>
            <person name="D'Auriad J.C."/>
            <person name="Huanga J.-P."/>
            <person name="Huanga S.-X."/>
        </authorList>
    </citation>
    <scope>NUCLEOTIDE SEQUENCE [LARGE SCALE GENOMIC DNA]</scope>
    <source>
        <strain evidence="2">cv. KIB-2019</strain>
    </source>
</reference>
<keyword evidence="2" id="KW-1185">Reference proteome</keyword>
<dbReference type="EMBL" id="JAJAGQ010000005">
    <property type="protein sequence ID" value="KAJ8562881.1"/>
    <property type="molecule type" value="Genomic_DNA"/>
</dbReference>
<dbReference type="Proteomes" id="UP001152561">
    <property type="component" value="Unassembled WGS sequence"/>
</dbReference>
<gene>
    <name evidence="1" type="ORF">K7X08_031333</name>
</gene>
<dbReference type="OrthoDB" id="1321582at2759"/>
<organism evidence="1 2">
    <name type="scientific">Anisodus acutangulus</name>
    <dbReference type="NCBI Taxonomy" id="402998"/>
    <lineage>
        <taxon>Eukaryota</taxon>
        <taxon>Viridiplantae</taxon>
        <taxon>Streptophyta</taxon>
        <taxon>Embryophyta</taxon>
        <taxon>Tracheophyta</taxon>
        <taxon>Spermatophyta</taxon>
        <taxon>Magnoliopsida</taxon>
        <taxon>eudicotyledons</taxon>
        <taxon>Gunneridae</taxon>
        <taxon>Pentapetalae</taxon>
        <taxon>asterids</taxon>
        <taxon>lamiids</taxon>
        <taxon>Solanales</taxon>
        <taxon>Solanaceae</taxon>
        <taxon>Solanoideae</taxon>
        <taxon>Hyoscyameae</taxon>
        <taxon>Anisodus</taxon>
    </lineage>
</organism>
<dbReference type="AlphaFoldDB" id="A0A9Q1RMM5"/>
<comment type="caution">
    <text evidence="1">The sequence shown here is derived from an EMBL/GenBank/DDBJ whole genome shotgun (WGS) entry which is preliminary data.</text>
</comment>
<protein>
    <submittedName>
        <fullName evidence="1">Uncharacterized protein</fullName>
    </submittedName>
</protein>
<evidence type="ECO:0000313" key="1">
    <source>
        <dbReference type="EMBL" id="KAJ8562881.1"/>
    </source>
</evidence>
<accession>A0A9Q1RMM5</accession>
<proteinExistence type="predicted"/>
<evidence type="ECO:0000313" key="2">
    <source>
        <dbReference type="Proteomes" id="UP001152561"/>
    </source>
</evidence>